<comment type="subcellular location">
    <subcellularLocation>
        <location evidence="1">Membrane</location>
        <topology evidence="1">Multi-pass membrane protein</topology>
    </subcellularLocation>
</comment>
<keyword evidence="6 10" id="KW-1133">Transmembrane helix</keyword>
<evidence type="ECO:0000313" key="12">
    <source>
        <dbReference type="EMBL" id="QVD39087.1"/>
    </source>
</evidence>
<evidence type="ECO:0000256" key="3">
    <source>
        <dbReference type="ARBA" id="ARBA00016612"/>
    </source>
</evidence>
<feature type="chain" id="PRO_5034217614" description="NADH-ubiquinone oxidoreductase chain 4L" evidence="11">
    <location>
        <begin position="23"/>
        <end position="98"/>
    </location>
</feature>
<dbReference type="Pfam" id="PF00420">
    <property type="entry name" value="Oxidored_q2"/>
    <property type="match status" value="1"/>
</dbReference>
<protein>
    <recommendedName>
        <fullName evidence="3">NADH-ubiquinone oxidoreductase chain 4L</fullName>
    </recommendedName>
    <alternativeName>
        <fullName evidence="9">NADH dehydrogenase subunit 4L</fullName>
    </alternativeName>
</protein>
<evidence type="ECO:0000256" key="11">
    <source>
        <dbReference type="SAM" id="SignalP"/>
    </source>
</evidence>
<proteinExistence type="inferred from homology"/>
<name>A0A8E5JSH9_9ANNE</name>
<keyword evidence="11" id="KW-0732">Signal</keyword>
<evidence type="ECO:0000256" key="10">
    <source>
        <dbReference type="SAM" id="Phobius"/>
    </source>
</evidence>
<sequence length="98" mass="10994">MKSLFIFLLMVLPLMMLLNVLAHNKNMLLILLSLEMMSLSMMLMFSMSNFMLETYNLLCLIILLSISACEASIGLCILVSMIRSSGSDFVMNLSLSKC</sequence>
<dbReference type="GO" id="GO:0016020">
    <property type="term" value="C:membrane"/>
    <property type="evidence" value="ECO:0007669"/>
    <property type="project" value="UniProtKB-SubCell"/>
</dbReference>
<accession>A0A8E5JSH9</accession>
<evidence type="ECO:0000256" key="5">
    <source>
        <dbReference type="ARBA" id="ARBA00022967"/>
    </source>
</evidence>
<dbReference type="Gene3D" id="1.10.287.3510">
    <property type="match status" value="1"/>
</dbReference>
<reference evidence="12" key="1">
    <citation type="submission" date="2021-03" db="EMBL/GenBank/DDBJ databases">
        <title>Characterization of the complete mitogenome of a land leech, Haemadipsa crenata Ngamprasertwong.</title>
        <authorList>
            <person name="Meng F."/>
            <person name="Liu Z."/>
        </authorList>
    </citation>
    <scope>NUCLEOTIDE SEQUENCE</scope>
    <source>
        <tissue evidence="12">Jaw</tissue>
    </source>
</reference>
<evidence type="ECO:0000256" key="9">
    <source>
        <dbReference type="ARBA" id="ARBA00031586"/>
    </source>
</evidence>
<evidence type="ECO:0000256" key="7">
    <source>
        <dbReference type="ARBA" id="ARBA00023027"/>
    </source>
</evidence>
<geneLocation type="mitochondrion" evidence="12"/>
<keyword evidence="12" id="KW-0496">Mitochondrion</keyword>
<organism evidence="12">
    <name type="scientific">Haemadipsa crenata</name>
    <dbReference type="NCBI Taxonomy" id="933810"/>
    <lineage>
        <taxon>Eukaryota</taxon>
        <taxon>Metazoa</taxon>
        <taxon>Spiralia</taxon>
        <taxon>Lophotrochozoa</taxon>
        <taxon>Annelida</taxon>
        <taxon>Clitellata</taxon>
        <taxon>Hirudinea</taxon>
        <taxon>Hirudinida</taxon>
        <taxon>Hirudiniformes</taxon>
        <taxon>Haemadipsidae</taxon>
        <taxon>Haemadipsa</taxon>
    </lineage>
</organism>
<keyword evidence="5" id="KW-1278">Translocase</keyword>
<dbReference type="AlphaFoldDB" id="A0A8E5JSH9"/>
<keyword evidence="8 10" id="KW-0472">Membrane</keyword>
<gene>
    <name evidence="12" type="primary">nad4l</name>
</gene>
<feature type="transmembrane region" description="Helical" evidence="10">
    <location>
        <begin position="57"/>
        <end position="82"/>
    </location>
</feature>
<evidence type="ECO:0000256" key="8">
    <source>
        <dbReference type="ARBA" id="ARBA00023136"/>
    </source>
</evidence>
<evidence type="ECO:0000256" key="4">
    <source>
        <dbReference type="ARBA" id="ARBA00022692"/>
    </source>
</evidence>
<feature type="signal peptide" evidence="11">
    <location>
        <begin position="1"/>
        <end position="22"/>
    </location>
</feature>
<comment type="similarity">
    <text evidence="2">Belongs to the complex I subunit 4L family.</text>
</comment>
<evidence type="ECO:0000256" key="6">
    <source>
        <dbReference type="ARBA" id="ARBA00022989"/>
    </source>
</evidence>
<dbReference type="InterPro" id="IPR039428">
    <property type="entry name" value="NUOK/Mnh_C1-like"/>
</dbReference>
<evidence type="ECO:0000256" key="1">
    <source>
        <dbReference type="ARBA" id="ARBA00004141"/>
    </source>
</evidence>
<dbReference type="EMBL" id="MW711186">
    <property type="protein sequence ID" value="QVD39087.1"/>
    <property type="molecule type" value="Genomic_DNA"/>
</dbReference>
<evidence type="ECO:0000256" key="2">
    <source>
        <dbReference type="ARBA" id="ARBA00010519"/>
    </source>
</evidence>
<keyword evidence="7" id="KW-0520">NAD</keyword>
<feature type="transmembrane region" description="Helical" evidence="10">
    <location>
        <begin position="27"/>
        <end position="45"/>
    </location>
</feature>
<keyword evidence="4 10" id="KW-0812">Transmembrane</keyword>